<reference evidence="1" key="2">
    <citation type="journal article" date="2021" name="PeerJ">
        <title>Extensive microbial diversity within the chicken gut microbiome revealed by metagenomics and culture.</title>
        <authorList>
            <person name="Gilroy R."/>
            <person name="Ravi A."/>
            <person name="Getino M."/>
            <person name="Pursley I."/>
            <person name="Horton D.L."/>
            <person name="Alikhan N.F."/>
            <person name="Baker D."/>
            <person name="Gharbi K."/>
            <person name="Hall N."/>
            <person name="Watson M."/>
            <person name="Adriaenssens E.M."/>
            <person name="Foster-Nyarko E."/>
            <person name="Jarju S."/>
            <person name="Secka A."/>
            <person name="Antonio M."/>
            <person name="Oren A."/>
            <person name="Chaudhuri R.R."/>
            <person name="La Ragione R."/>
            <person name="Hildebrand F."/>
            <person name="Pallen M.J."/>
        </authorList>
    </citation>
    <scope>NUCLEOTIDE SEQUENCE</scope>
    <source>
        <strain evidence="1">B1-8020</strain>
    </source>
</reference>
<dbReference type="InterPro" id="IPR023393">
    <property type="entry name" value="START-like_dom_sf"/>
</dbReference>
<dbReference type="EMBL" id="JADIMA010000016">
    <property type="protein sequence ID" value="MBO8472317.1"/>
    <property type="molecule type" value="Genomic_DNA"/>
</dbReference>
<evidence type="ECO:0008006" key="3">
    <source>
        <dbReference type="Google" id="ProtNLM"/>
    </source>
</evidence>
<evidence type="ECO:0000313" key="1">
    <source>
        <dbReference type="EMBL" id="MBO8472317.1"/>
    </source>
</evidence>
<proteinExistence type="predicted"/>
<dbReference type="SUPFAM" id="SSF55961">
    <property type="entry name" value="Bet v1-like"/>
    <property type="match status" value="1"/>
</dbReference>
<name>A0A9D9IH24_9BACT</name>
<organism evidence="1 2">
    <name type="scientific">Candidatus Merdivivens pullicola</name>
    <dbReference type="NCBI Taxonomy" id="2840872"/>
    <lineage>
        <taxon>Bacteria</taxon>
        <taxon>Pseudomonadati</taxon>
        <taxon>Bacteroidota</taxon>
        <taxon>Bacteroidia</taxon>
        <taxon>Bacteroidales</taxon>
        <taxon>Muribaculaceae</taxon>
        <taxon>Muribaculaceae incertae sedis</taxon>
        <taxon>Candidatus Merdivivens</taxon>
    </lineage>
</organism>
<evidence type="ECO:0000313" key="2">
    <source>
        <dbReference type="Proteomes" id="UP000823604"/>
    </source>
</evidence>
<reference evidence="1" key="1">
    <citation type="submission" date="2020-10" db="EMBL/GenBank/DDBJ databases">
        <authorList>
            <person name="Gilroy R."/>
        </authorList>
    </citation>
    <scope>NUCLEOTIDE SEQUENCE</scope>
    <source>
        <strain evidence="1">B1-8020</strain>
    </source>
</reference>
<accession>A0A9D9IH24</accession>
<gene>
    <name evidence="1" type="ORF">IAB81_01630</name>
</gene>
<protein>
    <recommendedName>
        <fullName evidence="3">Polyketide cyclase / dehydrase and lipid transport</fullName>
    </recommendedName>
</protein>
<sequence>MNKKISSKHAVVARRPYEIYMAFTDMRNFVNFLPESKREGITADFDTISGSFHGISLGVRVVSRSPYSQIDFESTESPVNFSFRLHFDEAEGGASTDFYIDLDAELNAMMNLMIGGKLRDALDKIVDAMANAAQGKFPEGFNPSEYGNGGF</sequence>
<dbReference type="AlphaFoldDB" id="A0A9D9IH24"/>
<comment type="caution">
    <text evidence="1">The sequence shown here is derived from an EMBL/GenBank/DDBJ whole genome shotgun (WGS) entry which is preliminary data.</text>
</comment>
<dbReference type="Proteomes" id="UP000823604">
    <property type="component" value="Unassembled WGS sequence"/>
</dbReference>
<dbReference type="Gene3D" id="3.30.530.20">
    <property type="match status" value="1"/>
</dbReference>